<dbReference type="AlphaFoldDB" id="A0AAE0P1A8"/>
<keyword evidence="3" id="KW-1185">Reference proteome</keyword>
<reference evidence="2" key="1">
    <citation type="journal article" date="2023" name="Mol. Phylogenet. Evol.">
        <title>Genome-scale phylogeny and comparative genomics of the fungal order Sordariales.</title>
        <authorList>
            <person name="Hensen N."/>
            <person name="Bonometti L."/>
            <person name="Westerberg I."/>
            <person name="Brannstrom I.O."/>
            <person name="Guillou S."/>
            <person name="Cros-Aarteil S."/>
            <person name="Calhoun S."/>
            <person name="Haridas S."/>
            <person name="Kuo A."/>
            <person name="Mondo S."/>
            <person name="Pangilinan J."/>
            <person name="Riley R."/>
            <person name="LaButti K."/>
            <person name="Andreopoulos B."/>
            <person name="Lipzen A."/>
            <person name="Chen C."/>
            <person name="Yan M."/>
            <person name="Daum C."/>
            <person name="Ng V."/>
            <person name="Clum A."/>
            <person name="Steindorff A."/>
            <person name="Ohm R.A."/>
            <person name="Martin F."/>
            <person name="Silar P."/>
            <person name="Natvig D.O."/>
            <person name="Lalanne C."/>
            <person name="Gautier V."/>
            <person name="Ament-Velasquez S.L."/>
            <person name="Kruys A."/>
            <person name="Hutchinson M.I."/>
            <person name="Powell A.J."/>
            <person name="Barry K."/>
            <person name="Miller A.N."/>
            <person name="Grigoriev I.V."/>
            <person name="Debuchy R."/>
            <person name="Gladieux P."/>
            <person name="Hiltunen Thoren M."/>
            <person name="Johannesson H."/>
        </authorList>
    </citation>
    <scope>NUCLEOTIDE SEQUENCE</scope>
    <source>
        <strain evidence="2">CBS 232.78</strain>
    </source>
</reference>
<reference evidence="2" key="2">
    <citation type="submission" date="2023-06" db="EMBL/GenBank/DDBJ databases">
        <authorList>
            <consortium name="Lawrence Berkeley National Laboratory"/>
            <person name="Haridas S."/>
            <person name="Hensen N."/>
            <person name="Bonometti L."/>
            <person name="Westerberg I."/>
            <person name="Brannstrom I.O."/>
            <person name="Guillou S."/>
            <person name="Cros-Aarteil S."/>
            <person name="Calhoun S."/>
            <person name="Kuo A."/>
            <person name="Mondo S."/>
            <person name="Pangilinan J."/>
            <person name="Riley R."/>
            <person name="LaButti K."/>
            <person name="Andreopoulos B."/>
            <person name="Lipzen A."/>
            <person name="Chen C."/>
            <person name="Yanf M."/>
            <person name="Daum C."/>
            <person name="Ng V."/>
            <person name="Clum A."/>
            <person name="Steindorff A."/>
            <person name="Ohm R."/>
            <person name="Martin F."/>
            <person name="Silar P."/>
            <person name="Natvig D."/>
            <person name="Lalanne C."/>
            <person name="Gautier V."/>
            <person name="Ament-velasquez S.L."/>
            <person name="Kruys A."/>
            <person name="Hutchinson M.I."/>
            <person name="Powell A.J."/>
            <person name="Barry K."/>
            <person name="Miller A.N."/>
            <person name="Grigoriev I.V."/>
            <person name="Debuchy R."/>
            <person name="Gladieux P."/>
            <person name="Thoren M.H."/>
            <person name="Johannesson H."/>
        </authorList>
    </citation>
    <scope>NUCLEOTIDE SEQUENCE</scope>
    <source>
        <strain evidence="2">CBS 232.78</strain>
    </source>
</reference>
<protein>
    <submittedName>
        <fullName evidence="2">Uncharacterized protein</fullName>
    </submittedName>
</protein>
<dbReference type="Proteomes" id="UP001285441">
    <property type="component" value="Unassembled WGS sequence"/>
</dbReference>
<evidence type="ECO:0000313" key="2">
    <source>
        <dbReference type="EMBL" id="KAK3391215.1"/>
    </source>
</evidence>
<accession>A0AAE0P1A8</accession>
<name>A0AAE0P1A8_9PEZI</name>
<comment type="caution">
    <text evidence="2">The sequence shown here is derived from an EMBL/GenBank/DDBJ whole genome shotgun (WGS) entry which is preliminary data.</text>
</comment>
<feature type="region of interest" description="Disordered" evidence="1">
    <location>
        <begin position="132"/>
        <end position="153"/>
    </location>
</feature>
<dbReference type="EMBL" id="JAULSW010000002">
    <property type="protein sequence ID" value="KAK3391215.1"/>
    <property type="molecule type" value="Genomic_DNA"/>
</dbReference>
<sequence length="332" mass="36505">MTPRPTPPASAAGSESQQRVDTLLTRLNSFKKAPAGLVTLWQSVNGAGENSTAKIFLDEGGFPAWFAYILTKKAAESNGHFDGKAAQCKLIADLEEEPVGSRKLLASQLAAAIPSQVREKIDRLQERKINPLNDGVSQGLSKKRKTDDNARSSDRYDQYQHVLVNASLDQAVTLFPLDLVDSILRYPDPKNEGGFVAAISMSFPAQREGTIECQMALEITENYVAHFAQELFLNRVETKDGLRYLRSGRAKTIPNPKLTLTGCGHGIIPSIFGKMASRGIETSPKYRNEAKQRRDITDAVSMVISASAYEGATIFLDLGLWEGTLIKRELYI</sequence>
<gene>
    <name evidence="2" type="ORF">B0H63DRAFT_467490</name>
</gene>
<organism evidence="2 3">
    <name type="scientific">Podospora didyma</name>
    <dbReference type="NCBI Taxonomy" id="330526"/>
    <lineage>
        <taxon>Eukaryota</taxon>
        <taxon>Fungi</taxon>
        <taxon>Dikarya</taxon>
        <taxon>Ascomycota</taxon>
        <taxon>Pezizomycotina</taxon>
        <taxon>Sordariomycetes</taxon>
        <taxon>Sordariomycetidae</taxon>
        <taxon>Sordariales</taxon>
        <taxon>Podosporaceae</taxon>
        <taxon>Podospora</taxon>
    </lineage>
</organism>
<evidence type="ECO:0000313" key="3">
    <source>
        <dbReference type="Proteomes" id="UP001285441"/>
    </source>
</evidence>
<proteinExistence type="predicted"/>
<evidence type="ECO:0000256" key="1">
    <source>
        <dbReference type="SAM" id="MobiDB-lite"/>
    </source>
</evidence>